<evidence type="ECO:0000313" key="1">
    <source>
        <dbReference type="EMBL" id="CAG8711288.1"/>
    </source>
</evidence>
<reference evidence="1" key="1">
    <citation type="submission" date="2021-06" db="EMBL/GenBank/DDBJ databases">
        <authorList>
            <person name="Kallberg Y."/>
            <person name="Tangrot J."/>
            <person name="Rosling A."/>
        </authorList>
    </citation>
    <scope>NUCLEOTIDE SEQUENCE</scope>
    <source>
        <strain evidence="1">IL203A</strain>
    </source>
</reference>
<sequence>TKKAKKAEYLGVIDRGQIHFEENQNIRKQEESLRVIKESEKTQATQTKEKLFIISLYLKAKLKNWSMKNVINSEEHASRKLLKPVFIPKEYRKTILEKERTKKLEETKRLLELEERKKESCLMVAEIVQKELQKTGSLDEKAGYEAQKLRELKRTKRDKEHE</sequence>
<protein>
    <submittedName>
        <fullName evidence="1">2871_t:CDS:1</fullName>
    </submittedName>
</protein>
<proteinExistence type="predicted"/>
<feature type="non-terminal residue" evidence="1">
    <location>
        <position position="162"/>
    </location>
</feature>
<keyword evidence="2" id="KW-1185">Reference proteome</keyword>
<comment type="caution">
    <text evidence="1">The sequence shown here is derived from an EMBL/GenBank/DDBJ whole genome shotgun (WGS) entry which is preliminary data.</text>
</comment>
<gene>
    <name evidence="1" type="ORF">DHETER_LOCUS12277</name>
</gene>
<name>A0ACA9PIV8_9GLOM</name>
<organism evidence="1 2">
    <name type="scientific">Dentiscutata heterogama</name>
    <dbReference type="NCBI Taxonomy" id="1316150"/>
    <lineage>
        <taxon>Eukaryota</taxon>
        <taxon>Fungi</taxon>
        <taxon>Fungi incertae sedis</taxon>
        <taxon>Mucoromycota</taxon>
        <taxon>Glomeromycotina</taxon>
        <taxon>Glomeromycetes</taxon>
        <taxon>Diversisporales</taxon>
        <taxon>Gigasporaceae</taxon>
        <taxon>Dentiscutata</taxon>
    </lineage>
</organism>
<evidence type="ECO:0000313" key="2">
    <source>
        <dbReference type="Proteomes" id="UP000789702"/>
    </source>
</evidence>
<dbReference type="Proteomes" id="UP000789702">
    <property type="component" value="Unassembled WGS sequence"/>
</dbReference>
<feature type="non-terminal residue" evidence="1">
    <location>
        <position position="1"/>
    </location>
</feature>
<dbReference type="EMBL" id="CAJVPU010029614">
    <property type="protein sequence ID" value="CAG8711288.1"/>
    <property type="molecule type" value="Genomic_DNA"/>
</dbReference>
<accession>A0ACA9PIV8</accession>